<evidence type="ECO:0000313" key="3">
    <source>
        <dbReference type="Proteomes" id="UP001189429"/>
    </source>
</evidence>
<protein>
    <submittedName>
        <fullName evidence="2">Uncharacterized protein</fullName>
    </submittedName>
</protein>
<proteinExistence type="predicted"/>
<name>A0ABN9XA60_9DINO</name>
<feature type="region of interest" description="Disordered" evidence="1">
    <location>
        <begin position="220"/>
        <end position="248"/>
    </location>
</feature>
<feature type="compositionally biased region" description="Basic and acidic residues" evidence="1">
    <location>
        <begin position="222"/>
        <end position="237"/>
    </location>
</feature>
<comment type="caution">
    <text evidence="2">The sequence shown here is derived from an EMBL/GenBank/DDBJ whole genome shotgun (WGS) entry which is preliminary data.</text>
</comment>
<evidence type="ECO:0000313" key="2">
    <source>
        <dbReference type="EMBL" id="CAK0896406.1"/>
    </source>
</evidence>
<dbReference type="Proteomes" id="UP001189429">
    <property type="component" value="Unassembled WGS sequence"/>
</dbReference>
<gene>
    <name evidence="2" type="ORF">PCOR1329_LOCUS74880</name>
</gene>
<dbReference type="EMBL" id="CAUYUJ010020182">
    <property type="protein sequence ID" value="CAK0896406.1"/>
    <property type="molecule type" value="Genomic_DNA"/>
</dbReference>
<sequence length="708" mass="78554">MDDDDFFGFSPGKGDGLSPPMDMCGLCDKEDTLANLCCFKKGLRLHRACFNGIRAHDSFVENGAPEQVQEVINNEFKTNRPAWKARFQAFHGFWNRMSDEDCEVLFWKKHKEQGGRHDTVENGEKIAKVKEKDIQRTRNSKGVTRTDSTAKITTVSEDDYENKRRRITSKRAALSAGSTGGPSASAAPSTIGYPTSYFSESEGPASPAQSILSAETLKLAPRSHEAAAADEEQDKKSTRSGRSRRGVEINVNIDDKTRERKVPTQSEINDTDAVRFMNMKKLRRHMAEHVSQGFQDPSNGFIKELTQESAGVDAAMERDLPIITDELKTKLKTTCLELDKEIDNVTQATKGAFLKVTQTLDEKMKGLEKEKDSVIGQLAGLKFISTESKDKSRKEYMQHYNRALTIQKRLIKGQFPKEVAAIWSRSLHAGFGEDQKNYMLGNSDAGQKEKTAKGGRKVKKLISQCEAVKNSDPIDFEKVGIWTAGPFCDAVKNYMEKLGDTIHSKIDDIERAFDERGSNWLGCLGRLNISAPEDPALSLLGDGYFDIGTKDCAPWLCTARADAFRHGPSAFPLNGYSNLVVVISEVMQFVPLPVANIISQGIILADVPKFLASEGATTTLEAGYLVTLAHHETLYVPYGSIALPLYYPATLDESKKSVLGHCMVLPLLHQQRMKAYAAVNSSNMTFLSNQPQQMYKDSAAGLSRFHNE</sequence>
<organism evidence="2 3">
    <name type="scientific">Prorocentrum cordatum</name>
    <dbReference type="NCBI Taxonomy" id="2364126"/>
    <lineage>
        <taxon>Eukaryota</taxon>
        <taxon>Sar</taxon>
        <taxon>Alveolata</taxon>
        <taxon>Dinophyceae</taxon>
        <taxon>Prorocentrales</taxon>
        <taxon>Prorocentraceae</taxon>
        <taxon>Prorocentrum</taxon>
    </lineage>
</organism>
<feature type="region of interest" description="Disordered" evidence="1">
    <location>
        <begin position="155"/>
        <end position="189"/>
    </location>
</feature>
<reference evidence="2" key="1">
    <citation type="submission" date="2023-10" db="EMBL/GenBank/DDBJ databases">
        <authorList>
            <person name="Chen Y."/>
            <person name="Shah S."/>
            <person name="Dougan E. K."/>
            <person name="Thang M."/>
            <person name="Chan C."/>
        </authorList>
    </citation>
    <scope>NUCLEOTIDE SEQUENCE [LARGE SCALE GENOMIC DNA]</scope>
</reference>
<feature type="compositionally biased region" description="Low complexity" evidence="1">
    <location>
        <begin position="172"/>
        <end position="189"/>
    </location>
</feature>
<evidence type="ECO:0000256" key="1">
    <source>
        <dbReference type="SAM" id="MobiDB-lite"/>
    </source>
</evidence>
<accession>A0ABN9XA60</accession>
<keyword evidence="3" id="KW-1185">Reference proteome</keyword>